<feature type="signal peptide" evidence="1">
    <location>
        <begin position="1"/>
        <end position="23"/>
    </location>
</feature>
<accession>A0ABT5FED7</accession>
<keyword evidence="3" id="KW-0378">Hydrolase</keyword>
<dbReference type="PANTHER" id="PTHR30383:SF26">
    <property type="entry name" value="SGNH HYDROLASE-TYPE ESTERASE DOMAIN-CONTAINING PROTEIN"/>
    <property type="match status" value="1"/>
</dbReference>
<comment type="caution">
    <text evidence="3">The sequence shown here is derived from an EMBL/GenBank/DDBJ whole genome shotgun (WGS) entry which is preliminary data.</text>
</comment>
<protein>
    <submittedName>
        <fullName evidence="3">SGNH/GDSL hydrolase family protein</fullName>
    </submittedName>
</protein>
<dbReference type="EMBL" id="JAQOMS010000002">
    <property type="protein sequence ID" value="MDC2888951.1"/>
    <property type="molecule type" value="Genomic_DNA"/>
</dbReference>
<dbReference type="InterPro" id="IPR051532">
    <property type="entry name" value="Ester_Hydrolysis_Enzymes"/>
</dbReference>
<organism evidence="3 4">
    <name type="scientific">Psychrosphaera algicola</name>
    <dbReference type="NCBI Taxonomy" id="3023714"/>
    <lineage>
        <taxon>Bacteria</taxon>
        <taxon>Pseudomonadati</taxon>
        <taxon>Pseudomonadota</taxon>
        <taxon>Gammaproteobacteria</taxon>
        <taxon>Alteromonadales</taxon>
        <taxon>Pseudoalteromonadaceae</taxon>
        <taxon>Psychrosphaera</taxon>
    </lineage>
</organism>
<dbReference type="InterPro" id="IPR013830">
    <property type="entry name" value="SGNH_hydro"/>
</dbReference>
<evidence type="ECO:0000256" key="1">
    <source>
        <dbReference type="SAM" id="SignalP"/>
    </source>
</evidence>
<evidence type="ECO:0000313" key="4">
    <source>
        <dbReference type="Proteomes" id="UP001528411"/>
    </source>
</evidence>
<sequence length="247" mass="27946">MRTTFVRLLLLSLVTLFAQNAYSQENLASSNELYTGKEFKKAFSNPKDNPNLPNVLLIGDSISIGYTVHVRKLLKGKADVFRIPTNGRYSSYGLEHIDDWLGTLNWDVISFNWGLWDICYRHPESKNTGHRDKINGSLTTTPTQYKQNMTQLIHRLKATKAKLIWSATTPVPEGEVGRKVGDEIIYNDIVKQLAMKNNIVINDLHSHALLKIPAIQKKQGDVHFTSAGYKYLAKQVFKVIAPLLPKP</sequence>
<dbReference type="CDD" id="cd00229">
    <property type="entry name" value="SGNH_hydrolase"/>
    <property type="match status" value="1"/>
</dbReference>
<evidence type="ECO:0000259" key="2">
    <source>
        <dbReference type="Pfam" id="PF13472"/>
    </source>
</evidence>
<dbReference type="GO" id="GO:0016787">
    <property type="term" value="F:hydrolase activity"/>
    <property type="evidence" value="ECO:0007669"/>
    <property type="project" value="UniProtKB-KW"/>
</dbReference>
<dbReference type="SUPFAM" id="SSF52266">
    <property type="entry name" value="SGNH hydrolase"/>
    <property type="match status" value="1"/>
</dbReference>
<keyword evidence="1" id="KW-0732">Signal</keyword>
<dbReference type="PANTHER" id="PTHR30383">
    <property type="entry name" value="THIOESTERASE 1/PROTEASE 1/LYSOPHOSPHOLIPASE L1"/>
    <property type="match status" value="1"/>
</dbReference>
<reference evidence="3 4" key="1">
    <citation type="submission" date="2023-01" db="EMBL/GenBank/DDBJ databases">
        <title>Psychrosphaera sp. nov., isolated from marine algae.</title>
        <authorList>
            <person name="Bayburt H."/>
            <person name="Choi B.J."/>
            <person name="Kim J.M."/>
            <person name="Choi D.G."/>
            <person name="Jeon C.O."/>
        </authorList>
    </citation>
    <scope>NUCLEOTIDE SEQUENCE [LARGE SCALE GENOMIC DNA]</scope>
    <source>
        <strain evidence="3 4">G1-22</strain>
    </source>
</reference>
<gene>
    <name evidence="3" type="ORF">PN838_09410</name>
</gene>
<keyword evidence="4" id="KW-1185">Reference proteome</keyword>
<dbReference type="Gene3D" id="3.40.50.1110">
    <property type="entry name" value="SGNH hydrolase"/>
    <property type="match status" value="1"/>
</dbReference>
<dbReference type="Proteomes" id="UP001528411">
    <property type="component" value="Unassembled WGS sequence"/>
</dbReference>
<feature type="domain" description="SGNH hydrolase-type esterase" evidence="2">
    <location>
        <begin position="58"/>
        <end position="230"/>
    </location>
</feature>
<dbReference type="InterPro" id="IPR036514">
    <property type="entry name" value="SGNH_hydro_sf"/>
</dbReference>
<feature type="chain" id="PRO_5047334028" evidence="1">
    <location>
        <begin position="24"/>
        <end position="247"/>
    </location>
</feature>
<dbReference type="RefSeq" id="WP_272180496.1">
    <property type="nucleotide sequence ID" value="NZ_JAQOMS010000002.1"/>
</dbReference>
<dbReference type="Pfam" id="PF13472">
    <property type="entry name" value="Lipase_GDSL_2"/>
    <property type="match status" value="1"/>
</dbReference>
<proteinExistence type="predicted"/>
<name>A0ABT5FED7_9GAMM</name>
<evidence type="ECO:0000313" key="3">
    <source>
        <dbReference type="EMBL" id="MDC2888951.1"/>
    </source>
</evidence>